<gene>
    <name evidence="1" type="ORF">UFOVP766_32</name>
</gene>
<reference evidence="1" key="1">
    <citation type="submission" date="2020-04" db="EMBL/GenBank/DDBJ databases">
        <authorList>
            <person name="Chiriac C."/>
            <person name="Salcher M."/>
            <person name="Ghai R."/>
            <person name="Kavagutti S V."/>
        </authorList>
    </citation>
    <scope>NUCLEOTIDE SEQUENCE</scope>
</reference>
<evidence type="ECO:0000313" key="1">
    <source>
        <dbReference type="EMBL" id="CAB4161154.1"/>
    </source>
</evidence>
<protein>
    <submittedName>
        <fullName evidence="1">Uncharacterized protein</fullName>
    </submittedName>
</protein>
<accession>A0A6J5P0X3</accession>
<proteinExistence type="predicted"/>
<dbReference type="EMBL" id="LR796699">
    <property type="protein sequence ID" value="CAB4161154.1"/>
    <property type="molecule type" value="Genomic_DNA"/>
</dbReference>
<organism evidence="1">
    <name type="scientific">uncultured Caudovirales phage</name>
    <dbReference type="NCBI Taxonomy" id="2100421"/>
    <lineage>
        <taxon>Viruses</taxon>
        <taxon>Duplodnaviria</taxon>
        <taxon>Heunggongvirae</taxon>
        <taxon>Uroviricota</taxon>
        <taxon>Caudoviricetes</taxon>
        <taxon>Peduoviridae</taxon>
        <taxon>Maltschvirus</taxon>
        <taxon>Maltschvirus maltsch</taxon>
    </lineage>
</organism>
<name>A0A6J5P0X3_9CAUD</name>
<sequence length="79" mass="8908">MTRDEIVRMAEKAAIMPPNWGATENQWRTLHDFAALVAAAEREACAKVCEDFYQGLPPKLTVRGYLEDMAKAIRARGQK</sequence>